<dbReference type="GO" id="GO:0043565">
    <property type="term" value="F:sequence-specific DNA binding"/>
    <property type="evidence" value="ECO:0007669"/>
    <property type="project" value="InterPro"/>
</dbReference>
<name>A0A329MSK9_9BACL</name>
<protein>
    <submittedName>
        <fullName evidence="5">AraC family transcriptional regulator</fullName>
    </submittedName>
</protein>
<gene>
    <name evidence="5" type="ORF">DQG23_10500</name>
</gene>
<keyword evidence="1" id="KW-0805">Transcription regulation</keyword>
<evidence type="ECO:0000256" key="1">
    <source>
        <dbReference type="ARBA" id="ARBA00023015"/>
    </source>
</evidence>
<dbReference type="GO" id="GO:0003700">
    <property type="term" value="F:DNA-binding transcription factor activity"/>
    <property type="evidence" value="ECO:0007669"/>
    <property type="project" value="InterPro"/>
</dbReference>
<evidence type="ECO:0000259" key="4">
    <source>
        <dbReference type="PROSITE" id="PS01124"/>
    </source>
</evidence>
<accession>A0A329MSK9</accession>
<dbReference type="PANTHER" id="PTHR43280:SF2">
    <property type="entry name" value="HTH-TYPE TRANSCRIPTIONAL REGULATOR EXSA"/>
    <property type="match status" value="1"/>
</dbReference>
<dbReference type="InterPro" id="IPR018062">
    <property type="entry name" value="HTH_AraC-typ_CS"/>
</dbReference>
<dbReference type="AlphaFoldDB" id="A0A329MSK9"/>
<dbReference type="Gene3D" id="2.60.120.10">
    <property type="entry name" value="Jelly Rolls"/>
    <property type="match status" value="1"/>
</dbReference>
<dbReference type="PANTHER" id="PTHR43280">
    <property type="entry name" value="ARAC-FAMILY TRANSCRIPTIONAL REGULATOR"/>
    <property type="match status" value="1"/>
</dbReference>
<keyword evidence="3" id="KW-0804">Transcription</keyword>
<dbReference type="Pfam" id="PF02311">
    <property type="entry name" value="AraC_binding"/>
    <property type="match status" value="1"/>
</dbReference>
<dbReference type="EMBL" id="QMFB01000004">
    <property type="protein sequence ID" value="RAV21673.1"/>
    <property type="molecule type" value="Genomic_DNA"/>
</dbReference>
<dbReference type="PROSITE" id="PS01124">
    <property type="entry name" value="HTH_ARAC_FAMILY_2"/>
    <property type="match status" value="1"/>
</dbReference>
<organism evidence="5 6">
    <name type="scientific">Paenibacillus contaminans</name>
    <dbReference type="NCBI Taxonomy" id="450362"/>
    <lineage>
        <taxon>Bacteria</taxon>
        <taxon>Bacillati</taxon>
        <taxon>Bacillota</taxon>
        <taxon>Bacilli</taxon>
        <taxon>Bacillales</taxon>
        <taxon>Paenibacillaceae</taxon>
        <taxon>Paenibacillus</taxon>
    </lineage>
</organism>
<comment type="caution">
    <text evidence="5">The sequence shown here is derived from an EMBL/GenBank/DDBJ whole genome shotgun (WGS) entry which is preliminary data.</text>
</comment>
<dbReference type="InterPro" id="IPR003313">
    <property type="entry name" value="AraC-bd"/>
</dbReference>
<dbReference type="SUPFAM" id="SSF46689">
    <property type="entry name" value="Homeodomain-like"/>
    <property type="match status" value="2"/>
</dbReference>
<evidence type="ECO:0000313" key="5">
    <source>
        <dbReference type="EMBL" id="RAV21673.1"/>
    </source>
</evidence>
<keyword evidence="6" id="KW-1185">Reference proteome</keyword>
<evidence type="ECO:0000256" key="2">
    <source>
        <dbReference type="ARBA" id="ARBA00023125"/>
    </source>
</evidence>
<dbReference type="Proteomes" id="UP000250369">
    <property type="component" value="Unassembled WGS sequence"/>
</dbReference>
<sequence>MKTMLYEHYQLKEHITISSLVTCYYFELSKTYQYSGERHDFWEIIYIDKGEVEAETDSGCYKLNQGDLLFHEPNDFHKIGSNGKIAPNVFIVSFVCHSSSMLFFTKNKRFHLNNEERFLLVQLMKEGLNAFGPNPIDSSPRTLSFLENSPFACEQMFKMYLEMLLIRFIRNGQPLNPNRPLSSTRENQAADLSDKIIAYLKNNLDQRLTLDHLSAVFNMGRTQLNLLFKKATGTGIISYANELKLGQAKIYIREEAYNMSEIAELLGFSSVHHFSRHFKKETGMAPTEYANTIKAHL</sequence>
<dbReference type="Pfam" id="PF12833">
    <property type="entry name" value="HTH_18"/>
    <property type="match status" value="1"/>
</dbReference>
<reference evidence="5 6" key="1">
    <citation type="journal article" date="2009" name="Int. J. Syst. Evol. Microbiol.">
        <title>Paenibacillus contaminans sp. nov., isolated from a contaminated laboratory plate.</title>
        <authorList>
            <person name="Chou J.H."/>
            <person name="Lee J.H."/>
            <person name="Lin M.C."/>
            <person name="Chang P.S."/>
            <person name="Arun A.B."/>
            <person name="Young C.C."/>
            <person name="Chen W.M."/>
        </authorList>
    </citation>
    <scope>NUCLEOTIDE SEQUENCE [LARGE SCALE GENOMIC DNA]</scope>
    <source>
        <strain evidence="5 6">CKOBP-6</strain>
    </source>
</reference>
<dbReference type="InterPro" id="IPR020449">
    <property type="entry name" value="Tscrpt_reg_AraC-type_HTH"/>
</dbReference>
<dbReference type="SMART" id="SM00342">
    <property type="entry name" value="HTH_ARAC"/>
    <property type="match status" value="1"/>
</dbReference>
<evidence type="ECO:0000313" key="6">
    <source>
        <dbReference type="Proteomes" id="UP000250369"/>
    </source>
</evidence>
<dbReference type="InterPro" id="IPR014710">
    <property type="entry name" value="RmlC-like_jellyroll"/>
</dbReference>
<dbReference type="InterPro" id="IPR037923">
    <property type="entry name" value="HTH-like"/>
</dbReference>
<dbReference type="PRINTS" id="PR00032">
    <property type="entry name" value="HTHARAC"/>
</dbReference>
<dbReference type="PROSITE" id="PS00041">
    <property type="entry name" value="HTH_ARAC_FAMILY_1"/>
    <property type="match status" value="1"/>
</dbReference>
<keyword evidence="2" id="KW-0238">DNA-binding</keyword>
<dbReference type="SUPFAM" id="SSF51215">
    <property type="entry name" value="Regulatory protein AraC"/>
    <property type="match status" value="1"/>
</dbReference>
<dbReference type="InterPro" id="IPR018060">
    <property type="entry name" value="HTH_AraC"/>
</dbReference>
<evidence type="ECO:0000256" key="3">
    <source>
        <dbReference type="ARBA" id="ARBA00023163"/>
    </source>
</evidence>
<feature type="domain" description="HTH araC/xylS-type" evidence="4">
    <location>
        <begin position="194"/>
        <end position="292"/>
    </location>
</feature>
<proteinExistence type="predicted"/>
<dbReference type="InterPro" id="IPR009057">
    <property type="entry name" value="Homeodomain-like_sf"/>
</dbReference>
<dbReference type="Gene3D" id="1.10.10.60">
    <property type="entry name" value="Homeodomain-like"/>
    <property type="match status" value="2"/>
</dbReference>